<keyword evidence="1" id="KW-0677">Repeat</keyword>
<reference evidence="3" key="1">
    <citation type="submission" date="2017-05" db="UniProtKB">
        <authorList>
            <consortium name="EnsemblMetazoa"/>
        </authorList>
    </citation>
    <scope>IDENTIFICATION</scope>
</reference>
<dbReference type="InParanoid" id="A0A1X7SSJ5"/>
<dbReference type="EnsemblMetazoa" id="Aqu2.1.05041_001">
    <property type="protein sequence ID" value="Aqu2.1.05041_001"/>
    <property type="gene ID" value="Aqu2.1.05041"/>
</dbReference>
<evidence type="ECO:0008006" key="4">
    <source>
        <dbReference type="Google" id="ProtNLM"/>
    </source>
</evidence>
<evidence type="ECO:0000313" key="3">
    <source>
        <dbReference type="EnsemblMetazoa" id="Aqu2.1.05041_001"/>
    </source>
</evidence>
<evidence type="ECO:0000256" key="1">
    <source>
        <dbReference type="ARBA" id="ARBA00022737"/>
    </source>
</evidence>
<accession>A0A1X7SSJ5</accession>
<feature type="repeat" description="NHL" evidence="2">
    <location>
        <begin position="231"/>
        <end position="261"/>
    </location>
</feature>
<evidence type="ECO:0000256" key="2">
    <source>
        <dbReference type="PROSITE-ProRule" id="PRU00504"/>
    </source>
</evidence>
<protein>
    <recommendedName>
        <fullName evidence="4">B-box C-terminal domain-containing protein</fullName>
    </recommendedName>
</protein>
<dbReference type="PROSITE" id="PS51125">
    <property type="entry name" value="NHL"/>
    <property type="match status" value="1"/>
</dbReference>
<name>A0A1X7SSJ5_AMPQE</name>
<dbReference type="InterPro" id="IPR001258">
    <property type="entry name" value="NHL_repeat"/>
</dbReference>
<dbReference type="eggNOG" id="KOG2177">
    <property type="taxonomic scope" value="Eukaryota"/>
</dbReference>
<sequence>MVEEMVDVLRKSERKLAEQARMVTDAKLKVLSEQIKAAELSLSLLEDVENYVKRNLETGSPQQVLSSKKQMMERMSEVSKQVNVEKLYPKEKADFVLSKNIKSLHHIGDIITGATALQQCRIKKCDCITPFAKKISFSLSVEAPDSSLLSVPLSALRCSLVPLGKGNQLIHTTVTTTSTDPGVYRIQCNPLTRGTHTVKAQIYDVQLENTSLVISFNPYLDIITPVHTITELKWPWGVAVSDDNHVITERNGNCVTILDKEGKK</sequence>
<proteinExistence type="predicted"/>
<dbReference type="AlphaFoldDB" id="A0A1X7SSJ5"/>
<organism evidence="3">
    <name type="scientific">Amphimedon queenslandica</name>
    <name type="common">Sponge</name>
    <dbReference type="NCBI Taxonomy" id="400682"/>
    <lineage>
        <taxon>Eukaryota</taxon>
        <taxon>Metazoa</taxon>
        <taxon>Porifera</taxon>
        <taxon>Demospongiae</taxon>
        <taxon>Heteroscleromorpha</taxon>
        <taxon>Haplosclerida</taxon>
        <taxon>Niphatidae</taxon>
        <taxon>Amphimedon</taxon>
    </lineage>
</organism>